<gene>
    <name evidence="3" type="ORF">C2G38_2121927</name>
</gene>
<comment type="caution">
    <text evidence="3">The sequence shown here is derived from an EMBL/GenBank/DDBJ whole genome shotgun (WGS) entry which is preliminary data.</text>
</comment>
<dbReference type="OrthoDB" id="2408120at2759"/>
<dbReference type="EMBL" id="QKWP01002294">
    <property type="protein sequence ID" value="RIB03924.1"/>
    <property type="molecule type" value="Genomic_DNA"/>
</dbReference>
<protein>
    <submittedName>
        <fullName evidence="3">Uncharacterized protein</fullName>
    </submittedName>
</protein>
<keyword evidence="2" id="KW-0812">Transmembrane</keyword>
<keyword evidence="2" id="KW-0472">Membrane</keyword>
<feature type="region of interest" description="Disordered" evidence="1">
    <location>
        <begin position="206"/>
        <end position="237"/>
    </location>
</feature>
<proteinExistence type="predicted"/>
<feature type="transmembrane region" description="Helical" evidence="2">
    <location>
        <begin position="177"/>
        <end position="198"/>
    </location>
</feature>
<name>A0A397U144_9GLOM</name>
<feature type="compositionally biased region" description="Polar residues" evidence="1">
    <location>
        <begin position="219"/>
        <end position="237"/>
    </location>
</feature>
<keyword evidence="4" id="KW-1185">Reference proteome</keyword>
<evidence type="ECO:0000313" key="3">
    <source>
        <dbReference type="EMBL" id="RIB03924.1"/>
    </source>
</evidence>
<accession>A0A397U144</accession>
<evidence type="ECO:0000256" key="2">
    <source>
        <dbReference type="SAM" id="Phobius"/>
    </source>
</evidence>
<organism evidence="3 4">
    <name type="scientific">Gigaspora rosea</name>
    <dbReference type="NCBI Taxonomy" id="44941"/>
    <lineage>
        <taxon>Eukaryota</taxon>
        <taxon>Fungi</taxon>
        <taxon>Fungi incertae sedis</taxon>
        <taxon>Mucoromycota</taxon>
        <taxon>Glomeromycotina</taxon>
        <taxon>Glomeromycetes</taxon>
        <taxon>Diversisporales</taxon>
        <taxon>Gigasporaceae</taxon>
        <taxon>Gigaspora</taxon>
    </lineage>
</organism>
<evidence type="ECO:0000313" key="4">
    <source>
        <dbReference type="Proteomes" id="UP000266673"/>
    </source>
</evidence>
<evidence type="ECO:0000256" key="1">
    <source>
        <dbReference type="SAM" id="MobiDB-lite"/>
    </source>
</evidence>
<sequence length="237" mass="25700">MTTTLQSGIFVISASIYAFATLTKTKLPKQLSGPLYFGGPFQIIHVFKTSYNDFHASTKSWDAQFSQGIGIISQILIIIAATFAASSRADHLGVLQPLATGNPNIINANFTPPHGTEFEGEPINVNNSTQVTLAAQNAALFAMTTYVVTVVAIIMSSALNVIQWLADVWRVNSDEVLIYYTFKYFTRILCCYPCLVLLKGKNKVDVTPTGSKESDPKATATTSSEKFNPSLSTSSIP</sequence>
<feature type="transmembrane region" description="Helical" evidence="2">
    <location>
        <begin position="138"/>
        <end position="165"/>
    </location>
</feature>
<dbReference type="AlphaFoldDB" id="A0A397U144"/>
<feature type="transmembrane region" description="Helical" evidence="2">
    <location>
        <begin position="6"/>
        <end position="23"/>
    </location>
</feature>
<keyword evidence="2" id="KW-1133">Transmembrane helix</keyword>
<reference evidence="3 4" key="1">
    <citation type="submission" date="2018-06" db="EMBL/GenBank/DDBJ databases">
        <title>Comparative genomics reveals the genomic features of Rhizophagus irregularis, R. cerebriforme, R. diaphanum and Gigaspora rosea, and their symbiotic lifestyle signature.</title>
        <authorList>
            <person name="Morin E."/>
            <person name="San Clemente H."/>
            <person name="Chen E.C.H."/>
            <person name="De La Providencia I."/>
            <person name="Hainaut M."/>
            <person name="Kuo A."/>
            <person name="Kohler A."/>
            <person name="Murat C."/>
            <person name="Tang N."/>
            <person name="Roy S."/>
            <person name="Loubradou J."/>
            <person name="Henrissat B."/>
            <person name="Grigoriev I.V."/>
            <person name="Corradi N."/>
            <person name="Roux C."/>
            <person name="Martin F.M."/>
        </authorList>
    </citation>
    <scope>NUCLEOTIDE SEQUENCE [LARGE SCALE GENOMIC DNA]</scope>
    <source>
        <strain evidence="3 4">DAOM 194757</strain>
    </source>
</reference>
<dbReference type="Proteomes" id="UP000266673">
    <property type="component" value="Unassembled WGS sequence"/>
</dbReference>